<dbReference type="Gene3D" id="2.60.120.580">
    <property type="entry name" value="Acetamidase/Formamidase-like domains"/>
    <property type="match status" value="1"/>
</dbReference>
<name>A0A7Y3XW35_CLOCO</name>
<dbReference type="GO" id="GO:0016811">
    <property type="term" value="F:hydrolase activity, acting on carbon-nitrogen (but not peptide) bonds, in linear amides"/>
    <property type="evidence" value="ECO:0007669"/>
    <property type="project" value="InterPro"/>
</dbReference>
<dbReference type="PANTHER" id="PTHR31891">
    <property type="entry name" value="FORMAMIDASE C869.04-RELATED"/>
    <property type="match status" value="1"/>
</dbReference>
<evidence type="ECO:0000313" key="2">
    <source>
        <dbReference type="Proteomes" id="UP000528432"/>
    </source>
</evidence>
<dbReference type="Pfam" id="PF03069">
    <property type="entry name" value="FmdA_AmdA"/>
    <property type="match status" value="2"/>
</dbReference>
<dbReference type="SUPFAM" id="SSF141130">
    <property type="entry name" value="Acetamidase/Formamidase-like"/>
    <property type="match status" value="1"/>
</dbReference>
<organism evidence="1 2">
    <name type="scientific">Clostridium cochlearium</name>
    <dbReference type="NCBI Taxonomy" id="1494"/>
    <lineage>
        <taxon>Bacteria</taxon>
        <taxon>Bacillati</taxon>
        <taxon>Bacillota</taxon>
        <taxon>Clostridia</taxon>
        <taxon>Eubacteriales</taxon>
        <taxon>Clostridiaceae</taxon>
        <taxon>Clostridium</taxon>
    </lineage>
</organism>
<dbReference type="EMBL" id="JABFIF010000003">
    <property type="protein sequence ID" value="NOH15349.1"/>
    <property type="molecule type" value="Genomic_DNA"/>
</dbReference>
<reference evidence="1 2" key="1">
    <citation type="submission" date="2020-05" db="EMBL/GenBank/DDBJ databases">
        <title>Draft genome sequence of Clostridium cochlearium strain AGROS13 isolated from a sheep dairy farm in New Zealand.</title>
        <authorList>
            <person name="Gupta T.B."/>
            <person name="Jauregui R."/>
            <person name="Risson A.N."/>
            <person name="Brightwell G."/>
            <person name="Maclean P."/>
        </authorList>
    </citation>
    <scope>NUCLEOTIDE SEQUENCE [LARGE SCALE GENOMIC DNA]</scope>
    <source>
        <strain evidence="1 2">AGROS13</strain>
    </source>
</reference>
<dbReference type="Gene3D" id="3.10.28.20">
    <property type="entry name" value="Acetamidase/Formamidase-like domains"/>
    <property type="match status" value="1"/>
</dbReference>
<proteinExistence type="predicted"/>
<dbReference type="Gene3D" id="2.40.10.120">
    <property type="match status" value="1"/>
</dbReference>
<dbReference type="InterPro" id="IPR004304">
    <property type="entry name" value="FmdA_AmdA"/>
</dbReference>
<gene>
    <name evidence="1" type="ORF">HMJ28_02935</name>
</gene>
<dbReference type="PANTHER" id="PTHR31891:SF1">
    <property type="entry name" value="FORMAMIDASE C869.04-RELATED"/>
    <property type="match status" value="1"/>
</dbReference>
<protein>
    <submittedName>
        <fullName evidence="1">Acetamidase</fullName>
    </submittedName>
</protein>
<dbReference type="RefSeq" id="WP_171302886.1">
    <property type="nucleotide sequence ID" value="NZ_JABFIF010000003.1"/>
</dbReference>
<dbReference type="AlphaFoldDB" id="A0A7Y3XW35"/>
<sequence>MNEKLITEYVYNFSAKNEPVESVEKGETVKFKTLDCFSNQIKCEEQLITSIDFNNVNPATGPVYVKGAEPGDVLVVDILDIEVENQGVVCTLPEVGPLYDKVETRTRVIPVKDGKATFNDIEFPINTMIGVIGVAPKDGSFPCGHPGAHGGNLDNNKITAGSKIYFPVNVPGALFQLGDLHATMGDGEIVGTGIEIAGIVTVKLDLIKKSDMYVELERPILETKDKWYAIATAMKFDEALKLSVEDIQKLIVNSYGWDATDTGMYLSIQGDIEICQSCKPSDLDLVVRFGVPKREDKPFLPKIE</sequence>
<dbReference type="Proteomes" id="UP000528432">
    <property type="component" value="Unassembled WGS sequence"/>
</dbReference>
<evidence type="ECO:0000313" key="1">
    <source>
        <dbReference type="EMBL" id="NOH15349.1"/>
    </source>
</evidence>
<comment type="caution">
    <text evidence="1">The sequence shown here is derived from an EMBL/GenBank/DDBJ whole genome shotgun (WGS) entry which is preliminary data.</text>
</comment>
<accession>A0A7Y3XW35</accession>